<keyword evidence="10" id="KW-1185">Reference proteome</keyword>
<keyword evidence="6 9" id="KW-0067">ATP-binding</keyword>
<evidence type="ECO:0000313" key="10">
    <source>
        <dbReference type="Proteomes" id="UP001596028"/>
    </source>
</evidence>
<evidence type="ECO:0000256" key="2">
    <source>
        <dbReference type="ARBA" id="ARBA00005417"/>
    </source>
</evidence>
<protein>
    <submittedName>
        <fullName evidence="9">ABC transporter ATP-binding protein</fullName>
    </submittedName>
</protein>
<accession>A0ABV9F9Q4</accession>
<keyword evidence="3" id="KW-0813">Transport</keyword>
<dbReference type="EMBL" id="JBHSEP010000006">
    <property type="protein sequence ID" value="MFC4598691.1"/>
    <property type="molecule type" value="Genomic_DNA"/>
</dbReference>
<dbReference type="InterPro" id="IPR017871">
    <property type="entry name" value="ABC_transporter-like_CS"/>
</dbReference>
<comment type="caution">
    <text evidence="9">The sequence shown here is derived from an EMBL/GenBank/DDBJ whole genome shotgun (WGS) entry which is preliminary data.</text>
</comment>
<evidence type="ECO:0000256" key="3">
    <source>
        <dbReference type="ARBA" id="ARBA00022448"/>
    </source>
</evidence>
<evidence type="ECO:0000256" key="6">
    <source>
        <dbReference type="ARBA" id="ARBA00022840"/>
    </source>
</evidence>
<dbReference type="NCBIfam" id="TIGR01727">
    <property type="entry name" value="oligo_HPY"/>
    <property type="match status" value="1"/>
</dbReference>
<keyword evidence="4" id="KW-1003">Cell membrane</keyword>
<dbReference type="PROSITE" id="PS00211">
    <property type="entry name" value="ABC_TRANSPORTER_1"/>
    <property type="match status" value="1"/>
</dbReference>
<dbReference type="InterPro" id="IPR013563">
    <property type="entry name" value="Oligopep_ABC_C"/>
</dbReference>
<evidence type="ECO:0000313" key="9">
    <source>
        <dbReference type="EMBL" id="MFC4598691.1"/>
    </source>
</evidence>
<dbReference type="InterPro" id="IPR027417">
    <property type="entry name" value="P-loop_NTPase"/>
</dbReference>
<dbReference type="InterPro" id="IPR003439">
    <property type="entry name" value="ABC_transporter-like_ATP-bd"/>
</dbReference>
<dbReference type="Pfam" id="PF00005">
    <property type="entry name" value="ABC_tran"/>
    <property type="match status" value="1"/>
</dbReference>
<keyword evidence="7" id="KW-0472">Membrane</keyword>
<dbReference type="SUPFAM" id="SSF52540">
    <property type="entry name" value="P-loop containing nucleoside triphosphate hydrolases"/>
    <property type="match status" value="1"/>
</dbReference>
<reference evidence="10" key="1">
    <citation type="journal article" date="2019" name="Int. J. Syst. Evol. Microbiol.">
        <title>The Global Catalogue of Microorganisms (GCM) 10K type strain sequencing project: providing services to taxonomists for standard genome sequencing and annotation.</title>
        <authorList>
            <consortium name="The Broad Institute Genomics Platform"/>
            <consortium name="The Broad Institute Genome Sequencing Center for Infectious Disease"/>
            <person name="Wu L."/>
            <person name="Ma J."/>
        </authorList>
    </citation>
    <scope>NUCLEOTIDE SEQUENCE [LARGE SCALE GENOMIC DNA]</scope>
    <source>
        <strain evidence="10">CCUG 49571</strain>
    </source>
</reference>
<organism evidence="9 10">
    <name type="scientific">Cohnella hongkongensis</name>
    <dbReference type="NCBI Taxonomy" id="178337"/>
    <lineage>
        <taxon>Bacteria</taxon>
        <taxon>Bacillati</taxon>
        <taxon>Bacillota</taxon>
        <taxon>Bacilli</taxon>
        <taxon>Bacillales</taxon>
        <taxon>Paenibacillaceae</taxon>
        <taxon>Cohnella</taxon>
    </lineage>
</organism>
<proteinExistence type="inferred from homology"/>
<comment type="similarity">
    <text evidence="2">Belongs to the ABC transporter superfamily.</text>
</comment>
<feature type="domain" description="ABC transporter" evidence="8">
    <location>
        <begin position="8"/>
        <end position="259"/>
    </location>
</feature>
<dbReference type="PANTHER" id="PTHR43297">
    <property type="entry name" value="OLIGOPEPTIDE TRANSPORT ATP-BINDING PROTEIN APPD"/>
    <property type="match status" value="1"/>
</dbReference>
<evidence type="ECO:0000259" key="8">
    <source>
        <dbReference type="PROSITE" id="PS50893"/>
    </source>
</evidence>
<dbReference type="RefSeq" id="WP_378095205.1">
    <property type="nucleotide sequence ID" value="NZ_JBHSEP010000006.1"/>
</dbReference>
<dbReference type="Gene3D" id="3.40.50.300">
    <property type="entry name" value="P-loop containing nucleotide triphosphate hydrolases"/>
    <property type="match status" value="1"/>
</dbReference>
<sequence>MNEQAPLLEVRNLKTHFHTERGKVTAVGGVSFSIDRGEIIGIVGESGCGKSVMSQSILRLLEHTDSVEYEGEVRFEGENLLNLPLSKLRAVRGNDISMIFQDPLTSLNPVYTIGNQIEEALRLHRKLSKKEARRKAIEILGLTGIPSPETRVDDYPHQLSGGMQQRAMIAMALACEPKLLIADEPTTALDVTIQAQILELITELNRTLGMAVLFITHDLGVVSEVCTGVKVMYLGRIVEETTTERLFRSPLHPYTQGLLKSIPKLEGDRREKLHVIEGTVPSLSDIPRGCGFSTRCPYADEKCRNEDPDMVQADERHRVKCWHYEKIRSLEERRSGDGEAAGG</sequence>
<name>A0ABV9F9Q4_9BACL</name>
<dbReference type="InterPro" id="IPR003593">
    <property type="entry name" value="AAA+_ATPase"/>
</dbReference>
<dbReference type="SMART" id="SM00382">
    <property type="entry name" value="AAA"/>
    <property type="match status" value="1"/>
</dbReference>
<dbReference type="CDD" id="cd03257">
    <property type="entry name" value="ABC_NikE_OppD_transporters"/>
    <property type="match status" value="1"/>
</dbReference>
<keyword evidence="5" id="KW-0547">Nucleotide-binding</keyword>
<dbReference type="GO" id="GO:0005524">
    <property type="term" value="F:ATP binding"/>
    <property type="evidence" value="ECO:0007669"/>
    <property type="project" value="UniProtKB-KW"/>
</dbReference>
<dbReference type="InterPro" id="IPR050388">
    <property type="entry name" value="ABC_Ni/Peptide_Import"/>
</dbReference>
<dbReference type="PROSITE" id="PS50893">
    <property type="entry name" value="ABC_TRANSPORTER_2"/>
    <property type="match status" value="1"/>
</dbReference>
<evidence type="ECO:0000256" key="5">
    <source>
        <dbReference type="ARBA" id="ARBA00022741"/>
    </source>
</evidence>
<comment type="subcellular location">
    <subcellularLocation>
        <location evidence="1">Cell membrane</location>
        <topology evidence="1">Peripheral membrane protein</topology>
    </subcellularLocation>
</comment>
<evidence type="ECO:0000256" key="7">
    <source>
        <dbReference type="ARBA" id="ARBA00023136"/>
    </source>
</evidence>
<dbReference type="Proteomes" id="UP001596028">
    <property type="component" value="Unassembled WGS sequence"/>
</dbReference>
<dbReference type="Pfam" id="PF08352">
    <property type="entry name" value="oligo_HPY"/>
    <property type="match status" value="1"/>
</dbReference>
<evidence type="ECO:0000256" key="4">
    <source>
        <dbReference type="ARBA" id="ARBA00022475"/>
    </source>
</evidence>
<gene>
    <name evidence="9" type="ORF">ACFO3S_10630</name>
</gene>
<evidence type="ECO:0000256" key="1">
    <source>
        <dbReference type="ARBA" id="ARBA00004202"/>
    </source>
</evidence>
<dbReference type="PANTHER" id="PTHR43297:SF2">
    <property type="entry name" value="DIPEPTIDE TRANSPORT ATP-BINDING PROTEIN DPPD"/>
    <property type="match status" value="1"/>
</dbReference>